<feature type="region of interest" description="Disordered" evidence="10">
    <location>
        <begin position="1240"/>
        <end position="1357"/>
    </location>
</feature>
<evidence type="ECO:0000256" key="8">
    <source>
        <dbReference type="ARBA" id="ARBA00023242"/>
    </source>
</evidence>
<keyword evidence="3" id="KW-0723">Serine/threonine-protein kinase</keyword>
<accession>A0A0L0FS56</accession>
<dbReference type="GO" id="GO:0005634">
    <property type="term" value="C:nucleus"/>
    <property type="evidence" value="ECO:0007669"/>
    <property type="project" value="UniProtKB-SubCell"/>
</dbReference>
<sequence>MPSHKTACESGTATPGSSVDSSGGPKIRLRFSRTLITDAKKLRAIHEECTKSGAGTPSISEDRTEAPSTIEDRTGAPSTNEGRTGTGAPSTQAQPVIHQVDGEHTEDVGGVGERRSRVPADGTSSVELVRTGELRLTFRIPGNTVETASAKHTPATQPTSSSSSSSPTQAKHTPNPTKPRARTPTPTPVPAPKPGVATSQGLKRRHDGISPSTSTGSIKGVAAKRPNYDSWEKLVSRPSSAEPRKPPLPGVDKAVAVVGKPPVKGTGALGAKALAAMCNGTGAGNGGTQGHTATAGTAAGVIRRVSGGAVGGNRQTSASVGSVQSDVPGAAGGVPSHVPGSTAGTVRPTSAHTAGAKDHTQGHTHSKTHISGHTTGPKKSLADSTSASRSVRSLESGEIPPSGQSAVATSPQTLPLKDSHENGHSVRGKAPTTATVPRSTRSLESGELSSTTTHAHVSSIKYTHAHAHGRDGRDKHHSADQTQHSHSHGDGRERTRAHDTHRHHNERSHTQDPTRTQSTGEAVAAARHSTHSHAHRSKSHGGHHRHGPHPYNRTGAGTSTEHLAKHQSTTRARLSSRSPPKGPDVPAGALAVRTHTRESSTSTAPPTPQTLKRTHTHEAGTSTVSPTPPPPPPPLPGTAPPSPEAAPPPPPPPPDSAPPPPPLPDNGNGPSGQQATGGPTTTHAHTQPTHRIIKAVVRPAQAINRPPVRQAVGNHWPNKAGHPTNGSNHMAPPPPPPLEPPPATPPVPKPNQAPNPSPAEAPRNPLKLSSNSTMRIKKRDPGAKGGATVVTHMPFKPRHPRATGCLKNPHHLGLASEYRKLGLVGKGTFGEVWKSKDLDDPSKFVVLKKILEETEVEGFPITALREIMLMQRLEHKNILHAKRVVYNPPKAGKDKYGNELKSTFYMVSSWMDHDLAGLLNRGKAFSVAQIKCLFKQLLVGLDFLHVRKILHRDIKCANILVNSAGLLKIADFGLARTFDDKQLKNGLTNRVVTLWYRPPELLLGERMYDTKIDMWGAGCVLGEMANTAPLMKGNSEIEQLDCIFKLCGTPNADNWAGGTELEVFQHTCKNWVQYPSMLWQELRKLKQDTDVTQPRKNEKMEPGRMEPFVHIMEGLLCLDPRKRLSASDALDHIFFWTDPNPLEPEEMGLHDVASSHELRVGIDKQNHPTQFPPIKIPIKIRSTYPLGGVLVNKMTGEVEVYEHNRNRPNNPHQNRPGGVGHPYRPMHSNVGQINQVQRPINPGQRLRGPSKPNQQHQGLDRRRLQQQQQPNRYGPGAPRPYKPLNTGAGAGTGGGISNVKPAIGGYGYANGQGSRPDARGKGPDMNSNASASVKSAPTTGWVPQPYRPRNYNPLNGP</sequence>
<evidence type="ECO:0000259" key="11">
    <source>
        <dbReference type="PROSITE" id="PS50011"/>
    </source>
</evidence>
<name>A0A0L0FS56_9EUKA</name>
<evidence type="ECO:0000256" key="2">
    <source>
        <dbReference type="ARBA" id="ARBA00006485"/>
    </source>
</evidence>
<dbReference type="RefSeq" id="XP_014153446.1">
    <property type="nucleotide sequence ID" value="XM_014297971.1"/>
</dbReference>
<keyword evidence="6 12" id="KW-0418">Kinase</keyword>
<feature type="region of interest" description="Disordered" evidence="10">
    <location>
        <begin position="1"/>
        <end position="27"/>
    </location>
</feature>
<feature type="compositionally biased region" description="Basic and acidic residues" evidence="10">
    <location>
        <begin position="60"/>
        <end position="74"/>
    </location>
</feature>
<evidence type="ECO:0000256" key="6">
    <source>
        <dbReference type="ARBA" id="ARBA00022777"/>
    </source>
</evidence>
<dbReference type="PROSITE" id="PS00107">
    <property type="entry name" value="PROTEIN_KINASE_ATP"/>
    <property type="match status" value="1"/>
</dbReference>
<feature type="compositionally biased region" description="Polar residues" evidence="10">
    <location>
        <begin position="1325"/>
        <end position="1338"/>
    </location>
</feature>
<evidence type="ECO:0000256" key="4">
    <source>
        <dbReference type="ARBA" id="ARBA00022679"/>
    </source>
</evidence>
<feature type="compositionally biased region" description="Basic residues" evidence="10">
    <location>
        <begin position="528"/>
        <end position="548"/>
    </location>
</feature>
<dbReference type="eggNOG" id="KOG0600">
    <property type="taxonomic scope" value="Eukaryota"/>
</dbReference>
<evidence type="ECO:0000256" key="9">
    <source>
        <dbReference type="PROSITE-ProRule" id="PRU10141"/>
    </source>
</evidence>
<dbReference type="Proteomes" id="UP000054560">
    <property type="component" value="Unassembled WGS sequence"/>
</dbReference>
<feature type="compositionally biased region" description="Polar residues" evidence="10">
    <location>
        <begin position="342"/>
        <end position="352"/>
    </location>
</feature>
<feature type="compositionally biased region" description="Polar residues" evidence="10">
    <location>
        <begin position="313"/>
        <end position="325"/>
    </location>
</feature>
<dbReference type="InterPro" id="IPR008271">
    <property type="entry name" value="Ser/Thr_kinase_AS"/>
</dbReference>
<feature type="compositionally biased region" description="Pro residues" evidence="10">
    <location>
        <begin position="626"/>
        <end position="664"/>
    </location>
</feature>
<evidence type="ECO:0000256" key="1">
    <source>
        <dbReference type="ARBA" id="ARBA00004123"/>
    </source>
</evidence>
<feature type="compositionally biased region" description="Low complexity" evidence="10">
    <location>
        <begin position="665"/>
        <end position="690"/>
    </location>
</feature>
<evidence type="ECO:0000256" key="7">
    <source>
        <dbReference type="ARBA" id="ARBA00022840"/>
    </source>
</evidence>
<dbReference type="GO" id="GO:0005524">
    <property type="term" value="F:ATP binding"/>
    <property type="evidence" value="ECO:0007669"/>
    <property type="project" value="UniProtKB-UniRule"/>
</dbReference>
<dbReference type="PANTHER" id="PTHR24056">
    <property type="entry name" value="CELL DIVISION PROTEIN KINASE"/>
    <property type="match status" value="1"/>
</dbReference>
<dbReference type="InterPro" id="IPR011009">
    <property type="entry name" value="Kinase-like_dom_sf"/>
</dbReference>
<feature type="region of interest" description="Disordered" evidence="10">
    <location>
        <begin position="41"/>
        <end position="123"/>
    </location>
</feature>
<feature type="compositionally biased region" description="Basic and acidic residues" evidence="10">
    <location>
        <begin position="100"/>
        <end position="118"/>
    </location>
</feature>
<comment type="subcellular location">
    <subcellularLocation>
        <location evidence="1">Nucleus</location>
    </subcellularLocation>
</comment>
<organism evidence="12 13">
    <name type="scientific">Sphaeroforma arctica JP610</name>
    <dbReference type="NCBI Taxonomy" id="667725"/>
    <lineage>
        <taxon>Eukaryota</taxon>
        <taxon>Ichthyosporea</taxon>
        <taxon>Ichthyophonida</taxon>
        <taxon>Sphaeroforma</taxon>
    </lineage>
</organism>
<dbReference type="SMART" id="SM00220">
    <property type="entry name" value="S_TKc"/>
    <property type="match status" value="1"/>
</dbReference>
<dbReference type="InterPro" id="IPR050108">
    <property type="entry name" value="CDK"/>
</dbReference>
<feature type="compositionally biased region" description="Basic and acidic residues" evidence="10">
    <location>
        <begin position="487"/>
        <end position="498"/>
    </location>
</feature>
<feature type="compositionally biased region" description="Pro residues" evidence="10">
    <location>
        <begin position="731"/>
        <end position="759"/>
    </location>
</feature>
<feature type="region of interest" description="Disordered" evidence="10">
    <location>
        <begin position="308"/>
        <end position="804"/>
    </location>
</feature>
<evidence type="ECO:0000256" key="5">
    <source>
        <dbReference type="ARBA" id="ARBA00022741"/>
    </source>
</evidence>
<dbReference type="Gene3D" id="1.10.510.10">
    <property type="entry name" value="Transferase(Phosphotransferase) domain 1"/>
    <property type="match status" value="1"/>
</dbReference>
<feature type="compositionally biased region" description="Polar residues" evidence="10">
    <location>
        <begin position="9"/>
        <end position="21"/>
    </location>
</feature>
<feature type="compositionally biased region" description="Low complexity" evidence="10">
    <location>
        <begin position="438"/>
        <end position="453"/>
    </location>
</feature>
<feature type="compositionally biased region" description="Polar residues" evidence="10">
    <location>
        <begin position="76"/>
        <end position="94"/>
    </location>
</feature>
<evidence type="ECO:0000313" key="13">
    <source>
        <dbReference type="Proteomes" id="UP000054560"/>
    </source>
</evidence>
<comment type="similarity">
    <text evidence="2">Belongs to the protein kinase superfamily. CMGC Ser/Thr protein kinase family. CDC2/CDKX subfamily.</text>
</comment>
<feature type="region of interest" description="Disordered" evidence="10">
    <location>
        <begin position="229"/>
        <end position="248"/>
    </location>
</feature>
<dbReference type="PROSITE" id="PS00108">
    <property type="entry name" value="PROTEIN_KINASE_ST"/>
    <property type="match status" value="1"/>
</dbReference>
<dbReference type="EMBL" id="KQ242285">
    <property type="protein sequence ID" value="KNC79544.1"/>
    <property type="molecule type" value="Genomic_DNA"/>
</dbReference>
<feature type="region of interest" description="Disordered" evidence="10">
    <location>
        <begin position="140"/>
        <end position="224"/>
    </location>
</feature>
<dbReference type="GeneID" id="25908567"/>
<evidence type="ECO:0000256" key="3">
    <source>
        <dbReference type="ARBA" id="ARBA00022527"/>
    </source>
</evidence>
<evidence type="ECO:0000256" key="10">
    <source>
        <dbReference type="SAM" id="MobiDB-lite"/>
    </source>
</evidence>
<feature type="binding site" evidence="9">
    <location>
        <position position="848"/>
    </location>
    <ligand>
        <name>ATP</name>
        <dbReference type="ChEBI" id="CHEBI:30616"/>
    </ligand>
</feature>
<dbReference type="SUPFAM" id="SSF56112">
    <property type="entry name" value="Protein kinase-like (PK-like)"/>
    <property type="match status" value="1"/>
</dbReference>
<feature type="compositionally biased region" description="Basic and acidic residues" evidence="10">
    <location>
        <begin position="468"/>
        <end position="479"/>
    </location>
</feature>
<reference evidence="12 13" key="1">
    <citation type="submission" date="2011-02" db="EMBL/GenBank/DDBJ databases">
        <title>The Genome Sequence of Sphaeroforma arctica JP610.</title>
        <authorList>
            <consortium name="The Broad Institute Genome Sequencing Platform"/>
            <person name="Russ C."/>
            <person name="Cuomo C."/>
            <person name="Young S.K."/>
            <person name="Zeng Q."/>
            <person name="Gargeya S."/>
            <person name="Alvarado L."/>
            <person name="Berlin A."/>
            <person name="Chapman S.B."/>
            <person name="Chen Z."/>
            <person name="Freedman E."/>
            <person name="Gellesch M."/>
            <person name="Goldberg J."/>
            <person name="Griggs A."/>
            <person name="Gujja S."/>
            <person name="Heilman E."/>
            <person name="Heiman D."/>
            <person name="Howarth C."/>
            <person name="Mehta T."/>
            <person name="Neiman D."/>
            <person name="Pearson M."/>
            <person name="Roberts A."/>
            <person name="Saif S."/>
            <person name="Shea T."/>
            <person name="Shenoy N."/>
            <person name="Sisk P."/>
            <person name="Stolte C."/>
            <person name="Sykes S."/>
            <person name="White J."/>
            <person name="Yandava C."/>
            <person name="Burger G."/>
            <person name="Gray M.W."/>
            <person name="Holland P.W.H."/>
            <person name="King N."/>
            <person name="Lang F.B.F."/>
            <person name="Roger A.J."/>
            <person name="Ruiz-Trillo I."/>
            <person name="Haas B."/>
            <person name="Nusbaum C."/>
            <person name="Birren B."/>
        </authorList>
    </citation>
    <scope>NUCLEOTIDE SEQUENCE [LARGE SCALE GENOMIC DNA]</scope>
    <source>
        <strain evidence="12 13">JP610</strain>
    </source>
</reference>
<gene>
    <name evidence="12" type="ORF">SARC_08063</name>
</gene>
<feature type="compositionally biased region" description="Polar residues" evidence="10">
    <location>
        <begin position="382"/>
        <end position="393"/>
    </location>
</feature>
<proteinExistence type="inferred from homology"/>
<feature type="compositionally biased region" description="Low complexity" evidence="10">
    <location>
        <begin position="153"/>
        <end position="175"/>
    </location>
</feature>
<evidence type="ECO:0000313" key="12">
    <source>
        <dbReference type="EMBL" id="KNC79544.1"/>
    </source>
</evidence>
<feature type="domain" description="Protein kinase" evidence="11">
    <location>
        <begin position="818"/>
        <end position="1135"/>
    </location>
</feature>
<dbReference type="STRING" id="667725.A0A0L0FS56"/>
<keyword evidence="4" id="KW-0808">Transferase</keyword>
<dbReference type="Gene3D" id="3.30.200.20">
    <property type="entry name" value="Phosphorylase Kinase, domain 1"/>
    <property type="match status" value="1"/>
</dbReference>
<keyword evidence="13" id="KW-1185">Reference proteome</keyword>
<dbReference type="InterPro" id="IPR017441">
    <property type="entry name" value="Protein_kinase_ATP_BS"/>
</dbReference>
<protein>
    <submittedName>
        <fullName evidence="12">CMGC/CDK protein kinase</fullName>
    </submittedName>
</protein>
<feature type="region of interest" description="Disordered" evidence="10">
    <location>
        <begin position="1203"/>
        <end position="1228"/>
    </location>
</feature>
<dbReference type="FunFam" id="1.10.510.10:FF:000624">
    <property type="entry name" value="Mitogen-activated protein kinase"/>
    <property type="match status" value="1"/>
</dbReference>
<keyword evidence="7 9" id="KW-0067">ATP-binding</keyword>
<feature type="compositionally biased region" description="Polar residues" evidence="10">
    <location>
        <begin position="555"/>
        <end position="578"/>
    </location>
</feature>
<feature type="compositionally biased region" description="Low complexity" evidence="10">
    <location>
        <begin position="1207"/>
        <end position="1216"/>
    </location>
</feature>
<feature type="compositionally biased region" description="Basic and acidic residues" evidence="10">
    <location>
        <begin position="41"/>
        <end position="50"/>
    </location>
</feature>
<feature type="compositionally biased region" description="Polar residues" evidence="10">
    <location>
        <begin position="402"/>
        <end position="413"/>
    </location>
</feature>
<keyword evidence="8" id="KW-0539">Nucleus</keyword>
<dbReference type="GO" id="GO:0004693">
    <property type="term" value="F:cyclin-dependent protein serine/threonine kinase activity"/>
    <property type="evidence" value="ECO:0007669"/>
    <property type="project" value="TreeGrafter"/>
</dbReference>
<dbReference type="PROSITE" id="PS50011">
    <property type="entry name" value="PROTEIN_KINASE_DOM"/>
    <property type="match status" value="1"/>
</dbReference>
<dbReference type="InterPro" id="IPR000719">
    <property type="entry name" value="Prot_kinase_dom"/>
</dbReference>
<keyword evidence="5 9" id="KW-0547">Nucleotide-binding</keyword>
<dbReference type="Pfam" id="PF00069">
    <property type="entry name" value="Pkinase"/>
    <property type="match status" value="1"/>
</dbReference>
<dbReference type="PANTHER" id="PTHR24056:SF233">
    <property type="entry name" value="CYCLIN-DEPENDENT KINASE 9"/>
    <property type="match status" value="1"/>
</dbReference>